<evidence type="ECO:0000256" key="1">
    <source>
        <dbReference type="SAM" id="MobiDB-lite"/>
    </source>
</evidence>
<keyword evidence="3" id="KW-1185">Reference proteome</keyword>
<dbReference type="Proteomes" id="UP000636479">
    <property type="component" value="Unassembled WGS sequence"/>
</dbReference>
<evidence type="ECO:0008006" key="4">
    <source>
        <dbReference type="Google" id="ProtNLM"/>
    </source>
</evidence>
<feature type="compositionally biased region" description="Acidic residues" evidence="1">
    <location>
        <begin position="198"/>
        <end position="228"/>
    </location>
</feature>
<sequence>MVNSAMQSRWAKVPYDVLGEIFLESIPYAEDERFTQTAYKHPTTLAMFSLGISHVCRQWRQAAIGFPKLWSFLDVVQHGEDTERESKMQLKMLKRTETYLERSGKYQLTILLTYEYSTSHTLLGRLLQESERWVTFCIDAFGLHKSSPTSTNLTTEEWDALKFPALRNLVIFNSDQQSMTDKEFWRTEGRFLMRNDRESDDESDNSESESDDEFDFDWDSDSEEEGDPDRETLDDKFQHCSLIRHYNYCSHNEFENDIVYYTSDAVSLRHTFLHAIPEYIITLTTLYDQVADTAGKRDWEIWWYDLQYAMLNIEETDNLDGFLHRFAFPALRGLNLRAGRRVWDTERLLLKNNQFIVPSYFANLRVLRLCGDVSLSNATLTKMVKALDQLTDLTLEMRDRSRGLAFHLVKLLTPQPQLTLVPRLEHLRLCLDFKIHATVVDTLIAMLSLRFEGLPASEQASRTTLLQSFMLFAITDHWTSSSSFVLVDRLTELQAKNHDRWDIQIETGRHFDIWQKRFGGEFLLNI</sequence>
<dbReference type="EMBL" id="JACAZF010000009">
    <property type="protein sequence ID" value="KAF7295628.1"/>
    <property type="molecule type" value="Genomic_DNA"/>
</dbReference>
<accession>A0A8H6SB15</accession>
<proteinExistence type="predicted"/>
<name>A0A8H6SB15_9AGAR</name>
<dbReference type="AlphaFoldDB" id="A0A8H6SB15"/>
<dbReference type="RefSeq" id="XP_037216991.1">
    <property type="nucleotide sequence ID" value="XM_037367597.1"/>
</dbReference>
<gene>
    <name evidence="2" type="ORF">MIND_01102900</name>
</gene>
<evidence type="ECO:0000313" key="2">
    <source>
        <dbReference type="EMBL" id="KAF7295628.1"/>
    </source>
</evidence>
<dbReference type="OrthoDB" id="3046363at2759"/>
<evidence type="ECO:0000313" key="3">
    <source>
        <dbReference type="Proteomes" id="UP000636479"/>
    </source>
</evidence>
<organism evidence="2 3">
    <name type="scientific">Mycena indigotica</name>
    <dbReference type="NCBI Taxonomy" id="2126181"/>
    <lineage>
        <taxon>Eukaryota</taxon>
        <taxon>Fungi</taxon>
        <taxon>Dikarya</taxon>
        <taxon>Basidiomycota</taxon>
        <taxon>Agaricomycotina</taxon>
        <taxon>Agaricomycetes</taxon>
        <taxon>Agaricomycetidae</taxon>
        <taxon>Agaricales</taxon>
        <taxon>Marasmiineae</taxon>
        <taxon>Mycenaceae</taxon>
        <taxon>Mycena</taxon>
    </lineage>
</organism>
<protein>
    <recommendedName>
        <fullName evidence="4">F-box domain-containing protein</fullName>
    </recommendedName>
</protein>
<reference evidence="2" key="1">
    <citation type="submission" date="2020-05" db="EMBL/GenBank/DDBJ databases">
        <title>Mycena genomes resolve the evolution of fungal bioluminescence.</title>
        <authorList>
            <person name="Tsai I.J."/>
        </authorList>
    </citation>
    <scope>NUCLEOTIDE SEQUENCE</scope>
    <source>
        <strain evidence="2">171206Taipei</strain>
    </source>
</reference>
<dbReference type="GeneID" id="59350113"/>
<feature type="region of interest" description="Disordered" evidence="1">
    <location>
        <begin position="196"/>
        <end position="233"/>
    </location>
</feature>
<comment type="caution">
    <text evidence="2">The sequence shown here is derived from an EMBL/GenBank/DDBJ whole genome shotgun (WGS) entry which is preliminary data.</text>
</comment>